<evidence type="ECO:0000313" key="1">
    <source>
        <dbReference type="EMBL" id="CAG8978285.1"/>
    </source>
</evidence>
<dbReference type="AlphaFoldDB" id="A0A9N9Q3F9"/>
<protein>
    <submittedName>
        <fullName evidence="1">Uncharacterized protein</fullName>
    </submittedName>
</protein>
<proteinExistence type="predicted"/>
<dbReference type="EMBL" id="CAJVRM010000250">
    <property type="protein sequence ID" value="CAG8978285.1"/>
    <property type="molecule type" value="Genomic_DNA"/>
</dbReference>
<keyword evidence="2" id="KW-1185">Reference proteome</keyword>
<gene>
    <name evidence="1" type="ORF">HYALB_00010283</name>
</gene>
<dbReference type="OrthoDB" id="10370135at2759"/>
<reference evidence="1" key="1">
    <citation type="submission" date="2021-07" db="EMBL/GenBank/DDBJ databases">
        <authorList>
            <person name="Durling M."/>
        </authorList>
    </citation>
    <scope>NUCLEOTIDE SEQUENCE</scope>
</reference>
<organism evidence="1 2">
    <name type="scientific">Hymenoscyphus albidus</name>
    <dbReference type="NCBI Taxonomy" id="595503"/>
    <lineage>
        <taxon>Eukaryota</taxon>
        <taxon>Fungi</taxon>
        <taxon>Dikarya</taxon>
        <taxon>Ascomycota</taxon>
        <taxon>Pezizomycotina</taxon>
        <taxon>Leotiomycetes</taxon>
        <taxon>Helotiales</taxon>
        <taxon>Helotiaceae</taxon>
        <taxon>Hymenoscyphus</taxon>
    </lineage>
</organism>
<comment type="caution">
    <text evidence="1">The sequence shown here is derived from an EMBL/GenBank/DDBJ whole genome shotgun (WGS) entry which is preliminary data.</text>
</comment>
<name>A0A9N9Q3F9_9HELO</name>
<evidence type="ECO:0000313" key="2">
    <source>
        <dbReference type="Proteomes" id="UP000701801"/>
    </source>
</evidence>
<accession>A0A9N9Q3F9</accession>
<dbReference type="Proteomes" id="UP000701801">
    <property type="component" value="Unassembled WGS sequence"/>
</dbReference>
<sequence>MTSNLENLDVIWIQRPTPYSPFEGGIGGQGQVGNPLREWEPQEEEALKSILRQRDNTDPVFPKDFEDVAKRLTLWFNQENKPEGIHFTEAEVEWKVFVIEHSKYRGPRELYRFIAKCLSAENNQSFDNIKFTRGSLTMEECIAMEPMDFCDIVIIDTAFRNRLIKEMISLKYPDAIDYSKQGVVERLILYFWPWLKESKDLLRLRDILPLVDKDAK</sequence>